<name>A0ABR3R6W7_9PLEO</name>
<feature type="region of interest" description="Disordered" evidence="1">
    <location>
        <begin position="356"/>
        <end position="511"/>
    </location>
</feature>
<feature type="region of interest" description="Disordered" evidence="1">
    <location>
        <begin position="537"/>
        <end position="573"/>
    </location>
</feature>
<evidence type="ECO:0000313" key="2">
    <source>
        <dbReference type="EMBL" id="KAL1599712.1"/>
    </source>
</evidence>
<dbReference type="Proteomes" id="UP001521785">
    <property type="component" value="Unassembled WGS sequence"/>
</dbReference>
<proteinExistence type="predicted"/>
<protein>
    <submittedName>
        <fullName evidence="2">Meiotic recombination</fullName>
    </submittedName>
</protein>
<feature type="region of interest" description="Disordered" evidence="1">
    <location>
        <begin position="835"/>
        <end position="981"/>
    </location>
</feature>
<accession>A0ABR3R6W7</accession>
<feature type="compositionally biased region" description="Basic and acidic residues" evidence="1">
    <location>
        <begin position="954"/>
        <end position="981"/>
    </location>
</feature>
<feature type="compositionally biased region" description="Polar residues" evidence="1">
    <location>
        <begin position="425"/>
        <end position="459"/>
    </location>
</feature>
<evidence type="ECO:0000256" key="1">
    <source>
        <dbReference type="SAM" id="MobiDB-lite"/>
    </source>
</evidence>
<reference evidence="2 3" key="1">
    <citation type="submission" date="2024-02" db="EMBL/GenBank/DDBJ databases">
        <title>De novo assembly and annotation of 12 fungi associated with fruit tree decline syndrome in Ontario, Canada.</title>
        <authorList>
            <person name="Sulman M."/>
            <person name="Ellouze W."/>
            <person name="Ilyukhin E."/>
        </authorList>
    </citation>
    <scope>NUCLEOTIDE SEQUENCE [LARGE SCALE GENOMIC DNA]</scope>
    <source>
        <strain evidence="2 3">M42-189</strain>
    </source>
</reference>
<feature type="compositionally biased region" description="Low complexity" evidence="1">
    <location>
        <begin position="835"/>
        <end position="847"/>
    </location>
</feature>
<organism evidence="2 3">
    <name type="scientific">Paraconiothyrium brasiliense</name>
    <dbReference type="NCBI Taxonomy" id="300254"/>
    <lineage>
        <taxon>Eukaryota</taxon>
        <taxon>Fungi</taxon>
        <taxon>Dikarya</taxon>
        <taxon>Ascomycota</taxon>
        <taxon>Pezizomycotina</taxon>
        <taxon>Dothideomycetes</taxon>
        <taxon>Pleosporomycetidae</taxon>
        <taxon>Pleosporales</taxon>
        <taxon>Massarineae</taxon>
        <taxon>Didymosphaeriaceae</taxon>
        <taxon>Paraconiothyrium</taxon>
    </lineage>
</organism>
<feature type="compositionally biased region" description="Polar residues" evidence="1">
    <location>
        <begin position="557"/>
        <end position="571"/>
    </location>
</feature>
<feature type="compositionally biased region" description="Polar residues" evidence="1">
    <location>
        <begin position="900"/>
        <end position="912"/>
    </location>
</feature>
<feature type="region of interest" description="Disordered" evidence="1">
    <location>
        <begin position="202"/>
        <end position="222"/>
    </location>
</feature>
<sequence length="981" mass="106348">MSYKVEELLALRDSVSESAVSIEKFADEEVIKEHVLRPSASATLAAASSNKSLRSSATPALAPAAPVKKPSPSPSIKRGKAERLLKEHGSPPGMRVTAGGRIVPSDQPPVLNPRFINNAFKPPALRGIPPVSTMSTQPRLEANNVPRLEVVGSQPVLYVGDRAYALPALDATNATASSLVPTSLESAPKPAEHVSGLSARSSFTGGALPAQRGTSPSPWSGLDLSALKAQQTLRKQELRTVEQTEVLQASHQTEVWRAGVIEKKRNLIIELDALRKQITALEGNENNNAPPVQSNGFATTSAPMPPHPFVPQFQQPMPSPLYGFQGTPSYPPMVMFPQSFGGYPNMPVAESAPFAQNPVQVPHSPGSASRRSHAIQIKPPPEESKKQLNSALDPKSPTYEPITKATTASNDAVPPTPSPDKRSPWRTNGIPQSDQPGIRTLSQKPSLSSIDTTDFFPTNTHEHSSTRVAPQVHEPRSTTNETSEVPSTPERNWPASPWNEGNSSRSSHKAVTKLTSWPEAFGKKPSNGSLRQIAATPTSATVQEHAPLPSVEPKKSAFSSKTSGRQTTDQRFGTDETWPLINFKRIYHVPSTTYQEGFQAGYDHVGIPDSPDVLKGYIQGLVQFLHDEDKRGRNNSLRGLVPGSQPQDSAISMAFSRADAPVSSQENTRSARVNPAVDIPKDSIYTTPESPLVYTLSSDALQGQRMPNLTSNMYINSTGTLDRVSPANQQTTLPFSENGLGGKDPEKGSMSRAETAKLGYTYRQFSGNQLTNRTYGTPVSLQRYTCNQTVKDHGMAASGGDISSFARPMANQRVLGLDGAMDDLAEMVVDTHITRQPHQQPHPTNQPYAAEGQRPAGVSGSLVSVEEDASCFRPSSSKGKQKITSSPTKSAMNERGDPAAQSSTNTPGSPTKSGEHSPAKAKLEQVTNKFRRKKKDSRNLSPEQKKERAKKWRERFGQLRDEEAKNIQDYKQNHPSSAERR</sequence>
<feature type="compositionally biased region" description="Polar residues" evidence="1">
    <location>
        <begin position="873"/>
        <end position="891"/>
    </location>
</feature>
<feature type="region of interest" description="Disordered" evidence="1">
    <location>
        <begin position="42"/>
        <end position="78"/>
    </location>
</feature>
<feature type="compositionally biased region" description="Basic and acidic residues" evidence="1">
    <location>
        <begin position="913"/>
        <end position="923"/>
    </location>
</feature>
<gene>
    <name evidence="2" type="primary">MRE11_2</name>
    <name evidence="2" type="ORF">SLS60_007515</name>
</gene>
<keyword evidence="3" id="KW-1185">Reference proteome</keyword>
<comment type="caution">
    <text evidence="2">The sequence shown here is derived from an EMBL/GenBank/DDBJ whole genome shotgun (WGS) entry which is preliminary data.</text>
</comment>
<dbReference type="EMBL" id="JAKJXO020000010">
    <property type="protein sequence ID" value="KAL1599712.1"/>
    <property type="molecule type" value="Genomic_DNA"/>
</dbReference>
<feature type="compositionally biased region" description="Low complexity" evidence="1">
    <location>
        <begin position="42"/>
        <end position="70"/>
    </location>
</feature>
<evidence type="ECO:0000313" key="3">
    <source>
        <dbReference type="Proteomes" id="UP001521785"/>
    </source>
</evidence>
<feature type="compositionally biased region" description="Polar residues" evidence="1">
    <location>
        <begin position="477"/>
        <end position="490"/>
    </location>
</feature>